<gene>
    <name evidence="1" type="ORF">C0Q88_25910</name>
</gene>
<sequence>MIVARGLQMVDNEIAQNCVSEIAKHSPFGKEGISFEIQDDFQFVLLSVVTDGVSDVSPLDRKRIAALVDGIVPKRSGEYSWMVNFTLNGKIFDSYFGGDLLSPDSGL</sequence>
<dbReference type="EMBL" id="PKQE01000010">
    <property type="protein sequence ID" value="PLC39840.1"/>
    <property type="molecule type" value="Genomic_DNA"/>
</dbReference>
<organism evidence="1 2">
    <name type="scientific">Ralstonia pickettii</name>
    <name type="common">Burkholderia pickettii</name>
    <dbReference type="NCBI Taxonomy" id="329"/>
    <lineage>
        <taxon>Bacteria</taxon>
        <taxon>Pseudomonadati</taxon>
        <taxon>Pseudomonadota</taxon>
        <taxon>Betaproteobacteria</taxon>
        <taxon>Burkholderiales</taxon>
        <taxon>Burkholderiaceae</taxon>
        <taxon>Ralstonia</taxon>
    </lineage>
</organism>
<dbReference type="Proteomes" id="UP000234456">
    <property type="component" value="Unassembled WGS sequence"/>
</dbReference>
<evidence type="ECO:0000313" key="2">
    <source>
        <dbReference type="Proteomes" id="UP000234456"/>
    </source>
</evidence>
<protein>
    <submittedName>
        <fullName evidence="1">Uncharacterized protein</fullName>
    </submittedName>
</protein>
<proteinExistence type="predicted"/>
<evidence type="ECO:0000313" key="1">
    <source>
        <dbReference type="EMBL" id="PLC39840.1"/>
    </source>
</evidence>
<comment type="caution">
    <text evidence="1">The sequence shown here is derived from an EMBL/GenBank/DDBJ whole genome shotgun (WGS) entry which is preliminary data.</text>
</comment>
<accession>A0A2N4TJF7</accession>
<reference evidence="1 2" key="1">
    <citation type="submission" date="2017-12" db="EMBL/GenBank/DDBJ databases">
        <title>Draft genome sequence of Ralstonia pickettii 52.</title>
        <authorList>
            <person name="Zheng B."/>
        </authorList>
    </citation>
    <scope>NUCLEOTIDE SEQUENCE [LARGE SCALE GENOMIC DNA]</scope>
    <source>
        <strain evidence="1 2">52</strain>
    </source>
</reference>
<dbReference type="AlphaFoldDB" id="A0A2N4TJF7"/>
<name>A0A2N4TJF7_RALPI</name>